<dbReference type="AlphaFoldDB" id="A0A8X6I2V2"/>
<organism evidence="1 2">
    <name type="scientific">Nephila pilipes</name>
    <name type="common">Giant wood spider</name>
    <name type="synonym">Nephila maculata</name>
    <dbReference type="NCBI Taxonomy" id="299642"/>
    <lineage>
        <taxon>Eukaryota</taxon>
        <taxon>Metazoa</taxon>
        <taxon>Ecdysozoa</taxon>
        <taxon>Arthropoda</taxon>
        <taxon>Chelicerata</taxon>
        <taxon>Arachnida</taxon>
        <taxon>Araneae</taxon>
        <taxon>Araneomorphae</taxon>
        <taxon>Entelegynae</taxon>
        <taxon>Araneoidea</taxon>
        <taxon>Nephilidae</taxon>
        <taxon>Nephila</taxon>
    </lineage>
</organism>
<comment type="caution">
    <text evidence="1">The sequence shown here is derived from an EMBL/GenBank/DDBJ whole genome shotgun (WGS) entry which is preliminary data.</text>
</comment>
<evidence type="ECO:0000313" key="1">
    <source>
        <dbReference type="EMBL" id="GFS29115.1"/>
    </source>
</evidence>
<evidence type="ECO:0000313" key="2">
    <source>
        <dbReference type="Proteomes" id="UP000887013"/>
    </source>
</evidence>
<accession>A0A8X6I2V2</accession>
<proteinExistence type="predicted"/>
<dbReference type="EMBL" id="BMAW01041543">
    <property type="protein sequence ID" value="GFS29115.1"/>
    <property type="molecule type" value="Genomic_DNA"/>
</dbReference>
<protein>
    <submittedName>
        <fullName evidence="1">Uncharacterized protein</fullName>
    </submittedName>
</protein>
<keyword evidence="2" id="KW-1185">Reference proteome</keyword>
<sequence>MRDDFCEYIFRLLKEEISSKKTVTIIRNYNIDNNTLELLQNNGSKSVVVIPKAMRFQSLVACHDDVGHMDAKKKKSLYNFSNAIGDQG</sequence>
<dbReference type="OrthoDB" id="6436797at2759"/>
<name>A0A8X6I2V2_NEPPI</name>
<reference evidence="1" key="1">
    <citation type="submission" date="2020-08" db="EMBL/GenBank/DDBJ databases">
        <title>Multicomponent nature underlies the extraordinary mechanical properties of spider dragline silk.</title>
        <authorList>
            <person name="Kono N."/>
            <person name="Nakamura H."/>
            <person name="Mori M."/>
            <person name="Yoshida Y."/>
            <person name="Ohtoshi R."/>
            <person name="Malay A.D."/>
            <person name="Moran D.A.P."/>
            <person name="Tomita M."/>
            <person name="Numata K."/>
            <person name="Arakawa K."/>
        </authorList>
    </citation>
    <scope>NUCLEOTIDE SEQUENCE</scope>
</reference>
<gene>
    <name evidence="1" type="ORF">NPIL_655411</name>
</gene>
<dbReference type="Proteomes" id="UP000887013">
    <property type="component" value="Unassembled WGS sequence"/>
</dbReference>